<keyword evidence="1" id="KW-1133">Transmembrane helix</keyword>
<evidence type="ECO:0000313" key="4">
    <source>
        <dbReference type="Proteomes" id="UP000192906"/>
    </source>
</evidence>
<gene>
    <name evidence="3" type="ORF">SAMN06295933_1262</name>
</gene>
<accession>A0A1X7CTR2</accession>
<feature type="transmembrane region" description="Helical" evidence="1">
    <location>
        <begin position="43"/>
        <end position="65"/>
    </location>
</feature>
<feature type="transmembrane region" description="Helical" evidence="1">
    <location>
        <begin position="180"/>
        <end position="202"/>
    </location>
</feature>
<dbReference type="OrthoDB" id="5508834at2"/>
<keyword evidence="1" id="KW-0472">Membrane</keyword>
<feature type="transmembrane region" description="Helical" evidence="1">
    <location>
        <begin position="77"/>
        <end position="96"/>
    </location>
</feature>
<dbReference type="AlphaFoldDB" id="A0A1X7CTR2"/>
<dbReference type="RefSeq" id="WP_085099945.1">
    <property type="nucleotide sequence ID" value="NZ_FWZU01000002.1"/>
</dbReference>
<keyword evidence="1" id="KW-0812">Transmembrane</keyword>
<feature type="domain" description="Urease accessory protein UreH-like transmembrane" evidence="2">
    <location>
        <begin position="5"/>
        <end position="194"/>
    </location>
</feature>
<sequence>MIIQALSLGASAGLYCMVTCGPTLAPLILASPQKGIQSGLRQVGTFLAGRFLAYGTLGTLAGLAGRIGHDSFAQSNAVFSISQIALGVLLIAQTFYSCTKKKCPGKKMLFGTKKTIFIAGFLNSLVLCPPILLAVSVAMEKGSPLQGLMFFFFFFLATSVYVLPFSLAAIRLNPFFLKQLARVACICTGCFFIYRGVSFLFLKQYLVY</sequence>
<reference evidence="4" key="1">
    <citation type="submission" date="2017-04" db="EMBL/GenBank/DDBJ databases">
        <authorList>
            <person name="Varghese N."/>
            <person name="Submissions S."/>
        </authorList>
    </citation>
    <scope>NUCLEOTIDE SEQUENCE [LARGE SCALE GENOMIC DNA]</scope>
    <source>
        <strain evidence="4">K3S</strain>
    </source>
</reference>
<dbReference type="Pfam" id="PF13386">
    <property type="entry name" value="DsbD_2"/>
    <property type="match status" value="1"/>
</dbReference>
<feature type="transmembrane region" description="Helical" evidence="1">
    <location>
        <begin position="116"/>
        <end position="139"/>
    </location>
</feature>
<feature type="transmembrane region" description="Helical" evidence="1">
    <location>
        <begin position="12"/>
        <end position="31"/>
    </location>
</feature>
<organism evidence="3 4">
    <name type="scientific">Desulfovibrio gilichinskyi</name>
    <dbReference type="NCBI Taxonomy" id="1519643"/>
    <lineage>
        <taxon>Bacteria</taxon>
        <taxon>Pseudomonadati</taxon>
        <taxon>Thermodesulfobacteriota</taxon>
        <taxon>Desulfovibrionia</taxon>
        <taxon>Desulfovibrionales</taxon>
        <taxon>Desulfovibrionaceae</taxon>
        <taxon>Desulfovibrio</taxon>
    </lineage>
</organism>
<protein>
    <submittedName>
        <fullName evidence="3">Sulfite exporter TauE/SafE</fullName>
    </submittedName>
</protein>
<feature type="transmembrane region" description="Helical" evidence="1">
    <location>
        <begin position="145"/>
        <end position="168"/>
    </location>
</feature>
<dbReference type="Proteomes" id="UP000192906">
    <property type="component" value="Unassembled WGS sequence"/>
</dbReference>
<dbReference type="EMBL" id="FWZU01000002">
    <property type="protein sequence ID" value="SMF03062.1"/>
    <property type="molecule type" value="Genomic_DNA"/>
</dbReference>
<proteinExistence type="predicted"/>
<dbReference type="STRING" id="1519643.SAMN06295933_1262"/>
<evidence type="ECO:0000259" key="2">
    <source>
        <dbReference type="Pfam" id="PF13386"/>
    </source>
</evidence>
<evidence type="ECO:0000313" key="3">
    <source>
        <dbReference type="EMBL" id="SMF03062.1"/>
    </source>
</evidence>
<dbReference type="InterPro" id="IPR039447">
    <property type="entry name" value="UreH-like_TM_dom"/>
</dbReference>
<evidence type="ECO:0000256" key="1">
    <source>
        <dbReference type="SAM" id="Phobius"/>
    </source>
</evidence>
<keyword evidence="4" id="KW-1185">Reference proteome</keyword>
<name>A0A1X7CTR2_9BACT</name>